<dbReference type="RefSeq" id="WP_196817701.1">
    <property type="nucleotide sequence ID" value="NZ_CP012850.1"/>
</dbReference>
<dbReference type="Gene3D" id="3.40.50.10900">
    <property type="entry name" value="PAC-like subunit"/>
    <property type="match status" value="1"/>
</dbReference>
<feature type="region of interest" description="Disordered" evidence="1">
    <location>
        <begin position="173"/>
        <end position="196"/>
    </location>
</feature>
<dbReference type="GeneID" id="60421097"/>
<feature type="region of interest" description="Disordered" evidence="1">
    <location>
        <begin position="292"/>
        <end position="316"/>
    </location>
</feature>
<dbReference type="InterPro" id="IPR038389">
    <property type="entry name" value="PSMG2_sf"/>
</dbReference>
<dbReference type="KEGG" id="taa:NMY3_00970"/>
<dbReference type="EMBL" id="CP012850">
    <property type="protein sequence ID" value="ALI35175.1"/>
    <property type="molecule type" value="Genomic_DNA"/>
</dbReference>
<organism evidence="2 3">
    <name type="scientific">Candidatus Nitrosocosmicus oleophilus</name>
    <dbReference type="NCBI Taxonomy" id="1353260"/>
    <lineage>
        <taxon>Archaea</taxon>
        <taxon>Nitrososphaerota</taxon>
        <taxon>Nitrososphaeria</taxon>
        <taxon>Nitrososphaerales</taxon>
        <taxon>Nitrososphaeraceae</taxon>
        <taxon>Candidatus Nitrosocosmicus</taxon>
    </lineage>
</organism>
<name>A0A654LVE5_9ARCH</name>
<dbReference type="InterPro" id="IPR019151">
    <property type="entry name" value="Proteasome_assmbl_chaperone_2"/>
</dbReference>
<evidence type="ECO:0000313" key="2">
    <source>
        <dbReference type="EMBL" id="ALI35175.1"/>
    </source>
</evidence>
<dbReference type="AlphaFoldDB" id="A0A654LVE5"/>
<sequence>MNSMSSSLSSGSETATTTPITTKIITIADLNNLKKDRTILIAGFPGPGLVGSISTSYIIDKLEMYQIAFVESHYISPGVIFIDGKLRHPFRLYANKEGNVCVLVCEAPIMMDGIHFVLDAVMDWAMKNSIEEVMVLDGIPVQGIPDSDRKTVILASENMEQSTNKEIKVTDDEVKKDNGSETEFAPDDGSNPQSNFNRKAIEDSTKKYTTFIGGIAGGLLSACLSNQIPCAAILIPSSSGIPDPEGASLLIESFNNFIKDNKLKIETSQLREQGQKLKKQLEQIIKAEQEQRAAAGGGGVGGSEDGNVPSHRLMYG</sequence>
<dbReference type="PANTHER" id="PTHR35610">
    <property type="entry name" value="3-ISOPROPYLMALATE DEHYDRATASE-RELATED"/>
    <property type="match status" value="1"/>
</dbReference>
<accession>A0A654LVE5</accession>
<protein>
    <submittedName>
        <fullName evidence="2">PAC2 family protein</fullName>
    </submittedName>
</protein>
<dbReference type="Proteomes" id="UP000058925">
    <property type="component" value="Chromosome"/>
</dbReference>
<dbReference type="PANTHER" id="PTHR35610:SF7">
    <property type="entry name" value="3-ISOPROPYLMALATE DEHYDRATASE"/>
    <property type="match status" value="1"/>
</dbReference>
<dbReference type="OrthoDB" id="31247at2157"/>
<dbReference type="SUPFAM" id="SSF159659">
    <property type="entry name" value="Cgl1923-like"/>
    <property type="match status" value="2"/>
</dbReference>
<reference evidence="3" key="1">
    <citation type="submission" date="2015-10" db="EMBL/GenBank/DDBJ databases">
        <title>Niche specialization of a soil ammonia-oxidizing archaeon, Candidatus Nitrosocosmicus oleophilus.</title>
        <authorList>
            <person name="Jung M.-Y."/>
            <person name="Rhee S.-K."/>
        </authorList>
    </citation>
    <scope>NUCLEOTIDE SEQUENCE [LARGE SCALE GENOMIC DNA]</scope>
    <source>
        <strain evidence="3">MY3</strain>
    </source>
</reference>
<feature type="compositionally biased region" description="Gly residues" evidence="1">
    <location>
        <begin position="295"/>
        <end position="304"/>
    </location>
</feature>
<evidence type="ECO:0000256" key="1">
    <source>
        <dbReference type="SAM" id="MobiDB-lite"/>
    </source>
</evidence>
<gene>
    <name evidence="2" type="ORF">NMY3_00970</name>
</gene>
<dbReference type="Pfam" id="PF09754">
    <property type="entry name" value="PAC2"/>
    <property type="match status" value="1"/>
</dbReference>
<keyword evidence="3" id="KW-1185">Reference proteome</keyword>
<evidence type="ECO:0000313" key="3">
    <source>
        <dbReference type="Proteomes" id="UP000058925"/>
    </source>
</evidence>
<proteinExistence type="predicted"/>